<dbReference type="RefSeq" id="WP_184219924.1">
    <property type="nucleotide sequence ID" value="NZ_JACIIU010000002.1"/>
</dbReference>
<dbReference type="GO" id="GO:0016020">
    <property type="term" value="C:membrane"/>
    <property type="evidence" value="ECO:0007669"/>
    <property type="project" value="InterPro"/>
</dbReference>
<dbReference type="Proteomes" id="UP000555393">
    <property type="component" value="Unassembled WGS sequence"/>
</dbReference>
<dbReference type="InterPro" id="IPR037185">
    <property type="entry name" value="EmrE-like"/>
</dbReference>
<organism evidence="3 4">
    <name type="scientific">Paenochrobactrum gallinarii</name>
    <dbReference type="NCBI Taxonomy" id="643673"/>
    <lineage>
        <taxon>Bacteria</taxon>
        <taxon>Pseudomonadati</taxon>
        <taxon>Pseudomonadota</taxon>
        <taxon>Alphaproteobacteria</taxon>
        <taxon>Hyphomicrobiales</taxon>
        <taxon>Brucellaceae</taxon>
        <taxon>Paenochrobactrum</taxon>
    </lineage>
</organism>
<keyword evidence="4" id="KW-1185">Reference proteome</keyword>
<comment type="caution">
    <text evidence="3">The sequence shown here is derived from an EMBL/GenBank/DDBJ whole genome shotgun (WGS) entry which is preliminary data.</text>
</comment>
<feature type="transmembrane region" description="Helical" evidence="1">
    <location>
        <begin position="130"/>
        <end position="149"/>
    </location>
</feature>
<dbReference type="PANTHER" id="PTHR22911:SF76">
    <property type="entry name" value="EAMA DOMAIN-CONTAINING PROTEIN"/>
    <property type="match status" value="1"/>
</dbReference>
<evidence type="ECO:0000313" key="3">
    <source>
        <dbReference type="EMBL" id="MBB6260130.1"/>
    </source>
</evidence>
<proteinExistence type="predicted"/>
<sequence>MIAASKKSPAHIAIIALFLGGVAIGTSPIFVRLSETGPLATAFWRLALALLPLMAFDKMFIKPEAKTEDFTWKDYFALGIPGLFLAGDLALWHAALNITTVANATLLANMAPIFVAAGAWIFLGIRPSRPFVIGLILACIGLVVLKGGVAGLTDGQVKGDGLALIAAMFYAGYILFLGKLRAKFTAMQIMLASTISASIAMLIVSVAFETNLFPLTFYGWAMLIGLALITHAGGQGLITYALAYLPASFSSLTLLIQPVVAAILAWLILSEPIGMMQIIGGIIIICGILFARRS</sequence>
<evidence type="ECO:0000259" key="2">
    <source>
        <dbReference type="Pfam" id="PF00892"/>
    </source>
</evidence>
<evidence type="ECO:0000256" key="1">
    <source>
        <dbReference type="SAM" id="Phobius"/>
    </source>
</evidence>
<feature type="transmembrane region" description="Helical" evidence="1">
    <location>
        <begin position="189"/>
        <end position="208"/>
    </location>
</feature>
<feature type="transmembrane region" description="Helical" evidence="1">
    <location>
        <begin position="275"/>
        <end position="291"/>
    </location>
</feature>
<reference evidence="3 4" key="1">
    <citation type="submission" date="2020-08" db="EMBL/GenBank/DDBJ databases">
        <title>Genomic Encyclopedia of Type Strains, Phase IV (KMG-IV): sequencing the most valuable type-strain genomes for metagenomic binning, comparative biology and taxonomic classification.</title>
        <authorList>
            <person name="Goeker M."/>
        </authorList>
    </citation>
    <scope>NUCLEOTIDE SEQUENCE [LARGE SCALE GENOMIC DNA]</scope>
    <source>
        <strain evidence="3 4">DSM 22336</strain>
    </source>
</reference>
<dbReference type="SUPFAM" id="SSF103481">
    <property type="entry name" value="Multidrug resistance efflux transporter EmrE"/>
    <property type="match status" value="2"/>
</dbReference>
<feature type="transmembrane region" description="Helical" evidence="1">
    <location>
        <begin position="161"/>
        <end position="177"/>
    </location>
</feature>
<dbReference type="InterPro" id="IPR000620">
    <property type="entry name" value="EamA_dom"/>
</dbReference>
<dbReference type="PANTHER" id="PTHR22911">
    <property type="entry name" value="ACYL-MALONYL CONDENSING ENZYME-RELATED"/>
    <property type="match status" value="1"/>
</dbReference>
<feature type="transmembrane region" description="Helical" evidence="1">
    <location>
        <begin position="101"/>
        <end position="123"/>
    </location>
</feature>
<keyword evidence="1" id="KW-0812">Transmembrane</keyword>
<feature type="transmembrane region" description="Helical" evidence="1">
    <location>
        <begin position="75"/>
        <end position="95"/>
    </location>
</feature>
<feature type="transmembrane region" description="Helical" evidence="1">
    <location>
        <begin position="252"/>
        <end position="269"/>
    </location>
</feature>
<dbReference type="Pfam" id="PF00892">
    <property type="entry name" value="EamA"/>
    <property type="match status" value="2"/>
</dbReference>
<evidence type="ECO:0000313" key="4">
    <source>
        <dbReference type="Proteomes" id="UP000555393"/>
    </source>
</evidence>
<feature type="transmembrane region" description="Helical" evidence="1">
    <location>
        <begin position="220"/>
        <end position="245"/>
    </location>
</feature>
<feature type="domain" description="EamA" evidence="2">
    <location>
        <begin position="12"/>
        <end position="145"/>
    </location>
</feature>
<gene>
    <name evidence="3" type="ORF">FHS77_000654</name>
</gene>
<feature type="transmembrane region" description="Helical" evidence="1">
    <location>
        <begin position="37"/>
        <end position="55"/>
    </location>
</feature>
<dbReference type="EMBL" id="JACIIU010000002">
    <property type="protein sequence ID" value="MBB6260130.1"/>
    <property type="molecule type" value="Genomic_DNA"/>
</dbReference>
<protein>
    <submittedName>
        <fullName evidence="3">Drug/metabolite transporter (DMT)-like permease</fullName>
    </submittedName>
</protein>
<feature type="domain" description="EamA" evidence="2">
    <location>
        <begin position="158"/>
        <end position="291"/>
    </location>
</feature>
<accession>A0A841LTA0</accession>
<feature type="transmembrane region" description="Helical" evidence="1">
    <location>
        <begin position="12"/>
        <end position="31"/>
    </location>
</feature>
<keyword evidence="1" id="KW-1133">Transmembrane helix</keyword>
<name>A0A841LTA0_9HYPH</name>
<keyword evidence="1" id="KW-0472">Membrane</keyword>
<dbReference type="AlphaFoldDB" id="A0A841LTA0"/>